<proteinExistence type="evidence at transcript level"/>
<keyword evidence="1" id="KW-1133">Transmembrane helix</keyword>
<keyword evidence="1" id="KW-0812">Transmembrane</keyword>
<evidence type="ECO:0000313" key="2">
    <source>
        <dbReference type="EMBL" id="AAU14256.1"/>
    </source>
</evidence>
<name>Q64FT9_GEKJA</name>
<dbReference type="EMBL" id="AY704550">
    <property type="protein sequence ID" value="AAU14256.1"/>
    <property type="molecule type" value="mRNA"/>
</dbReference>
<evidence type="ECO:0000256" key="1">
    <source>
        <dbReference type="SAM" id="Phobius"/>
    </source>
</evidence>
<sequence>MILDVLIGVFSLLKFHWWLFLFYLVSMQIVMLVMHGHLSFFKTYNTAVIFQELQCIDNVP</sequence>
<organism evidence="2">
    <name type="scientific">Gekko japonicus</name>
    <name type="common">Schlegel's Japanese gecko</name>
    <dbReference type="NCBI Taxonomy" id="146911"/>
    <lineage>
        <taxon>Eukaryota</taxon>
        <taxon>Metazoa</taxon>
        <taxon>Chordata</taxon>
        <taxon>Craniata</taxon>
        <taxon>Vertebrata</taxon>
        <taxon>Euteleostomi</taxon>
        <taxon>Lepidosauria</taxon>
        <taxon>Squamata</taxon>
        <taxon>Bifurcata</taxon>
        <taxon>Gekkota</taxon>
        <taxon>Gekkonidae</taxon>
        <taxon>Gekkoninae</taxon>
        <taxon>Gekko</taxon>
    </lineage>
</organism>
<keyword evidence="1" id="KW-0472">Membrane</keyword>
<accession>Q64FT9</accession>
<feature type="transmembrane region" description="Helical" evidence="1">
    <location>
        <begin position="15"/>
        <end position="34"/>
    </location>
</feature>
<reference evidence="2" key="1">
    <citation type="submission" date="2004-07" db="EMBL/GenBank/DDBJ databases">
        <title>Analysis of expressed sequence tags and cloning of full length cDNA from brain and spinal cord cDNA library in Gecko.</title>
        <authorList>
            <person name="Gu X."/>
            <person name="Ding F."/>
            <person name="Liu Y."/>
            <person name="Liu M."/>
            <person name="Jiang M."/>
        </authorList>
    </citation>
    <scope>NUCLEOTIDE SEQUENCE</scope>
    <source>
        <tissue evidence="2">Brain and spinal cord</tissue>
    </source>
</reference>
<dbReference type="AlphaFoldDB" id="Q64FT9"/>
<protein>
    <submittedName>
        <fullName evidence="2">GekBS048P</fullName>
    </submittedName>
</protein>